<evidence type="ECO:0000256" key="4">
    <source>
        <dbReference type="SAM" id="Coils"/>
    </source>
</evidence>
<dbReference type="Proteomes" id="UP001381693">
    <property type="component" value="Unassembled WGS sequence"/>
</dbReference>
<comment type="caution">
    <text evidence="5">The sequence shown here is derived from an EMBL/GenBank/DDBJ whole genome shotgun (WGS) entry which is preliminary data.</text>
</comment>
<sequence length="438" mass="53698">MSRRRPGTAGSVRSTSVVGALRVRPGSRPGSAREWYEAYNQRRNEEAWRLEDWKNTVNSFKKKEWEAQYYTAIAEPRRKISDEEEWRKKEEKEKKLNERRKRLQKLLLDDEKRYEEERLQKYYESRGKVTQQKYAYPEIEMLKCRLEDLKKKNFEERKKMAETLSYEAWRKSSPQVRQMESDRFKHFVQEAWVNQRQWKEDERRRRAEEERKAEIEAAALEKQHEEEERKMEEERLKKQAEWRVQLEKQLEDIKQREKRDDRLRCDEVELEREKLRLHEISQRRTRMKESRQRKELELFWARQYQLKLKKKAADIQQELLEDEGIVEDLLRGLQGSDQNEEMRQRITETEWMKKVLEEQRRLECMREKEYDLLFSEEAERLWLRRKAEWEKEQHARDKLMADVMRGLQHQVKIALANEISCSIGTVCKSVANGMNYTN</sequence>
<dbReference type="InterPro" id="IPR043596">
    <property type="entry name" value="CFAP53/TCHP"/>
</dbReference>
<gene>
    <name evidence="5" type="ORF">SK128_000568</name>
</gene>
<name>A0AAN9AGN4_HALRR</name>
<keyword evidence="3" id="KW-0206">Cytoskeleton</keyword>
<evidence type="ECO:0000256" key="2">
    <source>
        <dbReference type="ARBA" id="ARBA00022490"/>
    </source>
</evidence>
<proteinExistence type="predicted"/>
<accession>A0AAN9AGN4</accession>
<organism evidence="5 6">
    <name type="scientific">Halocaridina rubra</name>
    <name type="common">Hawaiian red shrimp</name>
    <dbReference type="NCBI Taxonomy" id="373956"/>
    <lineage>
        <taxon>Eukaryota</taxon>
        <taxon>Metazoa</taxon>
        <taxon>Ecdysozoa</taxon>
        <taxon>Arthropoda</taxon>
        <taxon>Crustacea</taxon>
        <taxon>Multicrustacea</taxon>
        <taxon>Malacostraca</taxon>
        <taxon>Eumalacostraca</taxon>
        <taxon>Eucarida</taxon>
        <taxon>Decapoda</taxon>
        <taxon>Pleocyemata</taxon>
        <taxon>Caridea</taxon>
        <taxon>Atyoidea</taxon>
        <taxon>Atyidae</taxon>
        <taxon>Halocaridina</taxon>
    </lineage>
</organism>
<evidence type="ECO:0000256" key="1">
    <source>
        <dbReference type="ARBA" id="ARBA00004245"/>
    </source>
</evidence>
<dbReference type="EMBL" id="JAXCGZ010000149">
    <property type="protein sequence ID" value="KAK7086557.1"/>
    <property type="molecule type" value="Genomic_DNA"/>
</dbReference>
<evidence type="ECO:0000313" key="6">
    <source>
        <dbReference type="Proteomes" id="UP001381693"/>
    </source>
</evidence>
<dbReference type="PANTHER" id="PTHR31183:SF2">
    <property type="entry name" value="TRICHOPLEIN KERATIN FILAMENT-BINDING PROTEIN"/>
    <property type="match status" value="1"/>
</dbReference>
<reference evidence="5 6" key="1">
    <citation type="submission" date="2023-11" db="EMBL/GenBank/DDBJ databases">
        <title>Halocaridina rubra genome assembly.</title>
        <authorList>
            <person name="Smith C."/>
        </authorList>
    </citation>
    <scope>NUCLEOTIDE SEQUENCE [LARGE SCALE GENOMIC DNA]</scope>
    <source>
        <strain evidence="5">EP-1</strain>
        <tissue evidence="5">Whole</tissue>
    </source>
</reference>
<keyword evidence="2" id="KW-0963">Cytoplasm</keyword>
<protein>
    <recommendedName>
        <fullName evidence="7">Trichoplein keratin filament-binding protein</fullName>
    </recommendedName>
</protein>
<dbReference type="AlphaFoldDB" id="A0AAN9AGN4"/>
<dbReference type="GO" id="GO:0006915">
    <property type="term" value="P:apoptotic process"/>
    <property type="evidence" value="ECO:0007669"/>
    <property type="project" value="TreeGrafter"/>
</dbReference>
<comment type="subcellular location">
    <subcellularLocation>
        <location evidence="1">Cytoplasm</location>
        <location evidence="1">Cytoskeleton</location>
    </subcellularLocation>
</comment>
<feature type="coiled-coil region" evidence="4">
    <location>
        <begin position="86"/>
        <end position="159"/>
    </location>
</feature>
<feature type="coiled-coil region" evidence="4">
    <location>
        <begin position="203"/>
        <end position="241"/>
    </location>
</feature>
<dbReference type="PANTHER" id="PTHR31183">
    <property type="entry name" value="TRICHOPLEIN KERATIN FILAMENT-BINDING PROTEIN FAMILY MEMBER"/>
    <property type="match status" value="1"/>
</dbReference>
<keyword evidence="4" id="KW-0175">Coiled coil</keyword>
<evidence type="ECO:0000256" key="3">
    <source>
        <dbReference type="ARBA" id="ARBA00023212"/>
    </source>
</evidence>
<keyword evidence="6" id="KW-1185">Reference proteome</keyword>
<dbReference type="GO" id="GO:0045095">
    <property type="term" value="C:keratin filament"/>
    <property type="evidence" value="ECO:0007669"/>
    <property type="project" value="TreeGrafter"/>
</dbReference>
<evidence type="ECO:0000313" key="5">
    <source>
        <dbReference type="EMBL" id="KAK7086557.1"/>
    </source>
</evidence>
<evidence type="ECO:0008006" key="7">
    <source>
        <dbReference type="Google" id="ProtNLM"/>
    </source>
</evidence>